<evidence type="ECO:0000313" key="3">
    <source>
        <dbReference type="Proteomes" id="UP000003374"/>
    </source>
</evidence>
<dbReference type="RefSeq" id="WP_005001631.1">
    <property type="nucleotide sequence ID" value="NZ_CH672427.1"/>
</dbReference>
<dbReference type="PROSITE" id="PS50146">
    <property type="entry name" value="DAGK"/>
    <property type="match status" value="1"/>
</dbReference>
<reference evidence="2 3" key="1">
    <citation type="submission" date="2006-02" db="EMBL/GenBank/DDBJ databases">
        <authorList>
            <person name="Waterbury J."/>
            <person name="Ferriera S."/>
            <person name="Johnson J."/>
            <person name="Kravitz S."/>
            <person name="Halpern A."/>
            <person name="Remington K."/>
            <person name="Beeson K."/>
            <person name="Tran B."/>
            <person name="Rogers Y.-H."/>
            <person name="Friedman R."/>
            <person name="Venter J.C."/>
        </authorList>
    </citation>
    <scope>NUCLEOTIDE SEQUENCE [LARGE SCALE GENOMIC DNA]</scope>
    <source>
        <strain evidence="2 3">Nb-231</strain>
    </source>
</reference>
<dbReference type="GO" id="GO:0016301">
    <property type="term" value="F:kinase activity"/>
    <property type="evidence" value="ECO:0007669"/>
    <property type="project" value="UniProtKB-KW"/>
</dbReference>
<dbReference type="Proteomes" id="UP000003374">
    <property type="component" value="Unassembled WGS sequence"/>
</dbReference>
<evidence type="ECO:0000259" key="1">
    <source>
        <dbReference type="PROSITE" id="PS50146"/>
    </source>
</evidence>
<sequence>MRRNQPSESDALVPRRVGVLCNPNSGRNRRCLRQVREEARRLPGAAYREAVCPAETALGIQELLASGAELLAINGGDGTLQAVLTYLLGPGERQGKPPPLVVIAGGTTNMTAADVGARGTPQQALRALGAWLAGTRDGPLRTERPVLRVVSAPERPPLYGMFFGAGAIHTGVEYFHRRIAALRTGGTIGPGLAWARLLLALVRPAQSRVQPVRLRLRLDGSASQLGDYLLILVSGLERLLLGSKPYWGVEPAPLHYTAIRHRPGRLWRSLPAVLRGGAGAPPREQDGYFSHNIHTLALEFDGGFVLDGERYRAERSQGPLHLSQRGPVTFLSFQ</sequence>
<accession>A4BMW7</accession>
<organism evidence="2 3">
    <name type="scientific">Nitrococcus mobilis Nb-231</name>
    <dbReference type="NCBI Taxonomy" id="314278"/>
    <lineage>
        <taxon>Bacteria</taxon>
        <taxon>Pseudomonadati</taxon>
        <taxon>Pseudomonadota</taxon>
        <taxon>Gammaproteobacteria</taxon>
        <taxon>Chromatiales</taxon>
        <taxon>Ectothiorhodospiraceae</taxon>
        <taxon>Nitrococcus</taxon>
    </lineage>
</organism>
<dbReference type="InterPro" id="IPR016064">
    <property type="entry name" value="NAD/diacylglycerol_kinase_sf"/>
</dbReference>
<keyword evidence="2" id="KW-0808">Transferase</keyword>
<dbReference type="eggNOG" id="COG1597">
    <property type="taxonomic scope" value="Bacteria"/>
</dbReference>
<proteinExistence type="predicted"/>
<dbReference type="Gene3D" id="3.40.50.10330">
    <property type="entry name" value="Probable inorganic polyphosphate/atp-NAD kinase, domain 1"/>
    <property type="match status" value="1"/>
</dbReference>
<dbReference type="STRING" id="314278.NB231_08948"/>
<gene>
    <name evidence="2" type="ORF">NB231_08948</name>
</gene>
<dbReference type="InterPro" id="IPR017438">
    <property type="entry name" value="ATP-NAD_kinase_N"/>
</dbReference>
<dbReference type="AlphaFoldDB" id="A4BMW7"/>
<keyword evidence="2" id="KW-0418">Kinase</keyword>
<evidence type="ECO:0000313" key="2">
    <source>
        <dbReference type="EMBL" id="EAR22566.1"/>
    </source>
</evidence>
<dbReference type="EMBL" id="AAOF01000002">
    <property type="protein sequence ID" value="EAR22566.1"/>
    <property type="molecule type" value="Genomic_DNA"/>
</dbReference>
<dbReference type="OrthoDB" id="8557048at2"/>
<dbReference type="HOGENOM" id="CLU_074754_0_0_6"/>
<name>A4BMW7_9GAMM</name>
<comment type="caution">
    <text evidence="2">The sequence shown here is derived from an EMBL/GenBank/DDBJ whole genome shotgun (WGS) entry which is preliminary data.</text>
</comment>
<dbReference type="SUPFAM" id="SSF111331">
    <property type="entry name" value="NAD kinase/diacylglycerol kinase-like"/>
    <property type="match status" value="1"/>
</dbReference>
<feature type="domain" description="DAGKc" evidence="1">
    <location>
        <begin position="12"/>
        <end position="128"/>
    </location>
</feature>
<protein>
    <submittedName>
        <fullName evidence="2">Diacylglycerol kinase, catalytic region</fullName>
    </submittedName>
</protein>
<keyword evidence="3" id="KW-1185">Reference proteome</keyword>
<dbReference type="InterPro" id="IPR001206">
    <property type="entry name" value="Diacylglycerol_kinase_cat_dom"/>
</dbReference>
<dbReference type="Pfam" id="PF00781">
    <property type="entry name" value="DAGK_cat"/>
    <property type="match status" value="1"/>
</dbReference>